<sequence>MEPDKLSAWFWMKPEELIKGLNLFLPLKQLLQKRSTVEAMTRGPGPFVELPGQTRRLYMTWKRDEKSFEGLYKLSHDMLVLDPLGDFLIQDPSPVDAGPHINIIISDPVTYKYDRKWALGKDILLLDRYRAREASLLELCDEGSVGCGGGCRREENHNDIKTRS</sequence>
<evidence type="ECO:0000313" key="1">
    <source>
        <dbReference type="EMBL" id="PFH61869.1"/>
    </source>
</evidence>
<dbReference type="AlphaFoldDB" id="A0A2A9PKI2"/>
<accession>A0A2A9PKI2</accession>
<gene>
    <name evidence="1" type="ORF">XA68_15997</name>
</gene>
<reference evidence="1 2" key="2">
    <citation type="journal article" date="2017" name="Sci. Rep.">
        <title>Ant-infecting Ophiocordyceps genomes reveal a high diversity of potential behavioral manipulation genes and a possible major role for enterotoxins.</title>
        <authorList>
            <person name="de Bekker C."/>
            <person name="Ohm R.A."/>
            <person name="Evans H.C."/>
            <person name="Brachmann A."/>
            <person name="Hughes D.P."/>
        </authorList>
    </citation>
    <scope>NUCLEOTIDE SEQUENCE [LARGE SCALE GENOMIC DNA]</scope>
    <source>
        <strain evidence="1 2">SC16a</strain>
    </source>
</reference>
<dbReference type="Proteomes" id="UP000037136">
    <property type="component" value="Unassembled WGS sequence"/>
</dbReference>
<comment type="caution">
    <text evidence="1">The sequence shown here is derived from an EMBL/GenBank/DDBJ whole genome shotgun (WGS) entry which is preliminary data.</text>
</comment>
<dbReference type="EMBL" id="LAZP02000051">
    <property type="protein sequence ID" value="PFH61869.1"/>
    <property type="molecule type" value="Genomic_DNA"/>
</dbReference>
<evidence type="ECO:0000313" key="2">
    <source>
        <dbReference type="Proteomes" id="UP000037136"/>
    </source>
</evidence>
<protein>
    <submittedName>
        <fullName evidence="1">Uncharacterized protein</fullName>
    </submittedName>
</protein>
<name>A0A2A9PKI2_OPHUN</name>
<organism evidence="1 2">
    <name type="scientific">Ophiocordyceps unilateralis</name>
    <name type="common">Zombie-ant fungus</name>
    <name type="synonym">Torrubia unilateralis</name>
    <dbReference type="NCBI Taxonomy" id="268505"/>
    <lineage>
        <taxon>Eukaryota</taxon>
        <taxon>Fungi</taxon>
        <taxon>Dikarya</taxon>
        <taxon>Ascomycota</taxon>
        <taxon>Pezizomycotina</taxon>
        <taxon>Sordariomycetes</taxon>
        <taxon>Hypocreomycetidae</taxon>
        <taxon>Hypocreales</taxon>
        <taxon>Ophiocordycipitaceae</taxon>
        <taxon>Ophiocordyceps</taxon>
    </lineage>
</organism>
<keyword evidence="2" id="KW-1185">Reference proteome</keyword>
<proteinExistence type="predicted"/>
<reference evidence="1 2" key="1">
    <citation type="journal article" date="2015" name="BMC Genomics">
        <title>Gene expression during zombie ant biting behavior reflects the complexity underlying fungal parasitic behavioral manipulation.</title>
        <authorList>
            <person name="de Bekker C."/>
            <person name="Ohm R.A."/>
            <person name="Loreto R.G."/>
            <person name="Sebastian A."/>
            <person name="Albert I."/>
            <person name="Merrow M."/>
            <person name="Brachmann A."/>
            <person name="Hughes D.P."/>
        </authorList>
    </citation>
    <scope>NUCLEOTIDE SEQUENCE [LARGE SCALE GENOMIC DNA]</scope>
    <source>
        <strain evidence="1 2">SC16a</strain>
    </source>
</reference>
<dbReference type="STRING" id="268505.A0A2A9PKI2"/>